<dbReference type="Pfam" id="PF00004">
    <property type="entry name" value="AAA"/>
    <property type="match status" value="1"/>
</dbReference>
<evidence type="ECO:0000256" key="2">
    <source>
        <dbReference type="SAM" id="MobiDB-lite"/>
    </source>
</evidence>
<comment type="subcellular location">
    <subcellularLocation>
        <location evidence="1">Mitochondrion membrane</location>
    </subcellularLocation>
</comment>
<keyword evidence="6" id="KW-1185">Reference proteome</keyword>
<dbReference type="GO" id="GO:0031966">
    <property type="term" value="C:mitochondrial membrane"/>
    <property type="evidence" value="ECO:0007669"/>
    <property type="project" value="UniProtKB-SubCell"/>
</dbReference>
<feature type="compositionally biased region" description="Basic and acidic residues" evidence="2">
    <location>
        <begin position="327"/>
        <end position="336"/>
    </location>
</feature>
<dbReference type="InterPro" id="IPR027417">
    <property type="entry name" value="P-loop_NTPase"/>
</dbReference>
<gene>
    <name evidence="5" type="ORF">CRHIZ90672A_00017939</name>
</gene>
<proteinExistence type="predicted"/>
<evidence type="ECO:0000313" key="6">
    <source>
        <dbReference type="Proteomes" id="UP000696573"/>
    </source>
</evidence>
<evidence type="ECO:0000259" key="4">
    <source>
        <dbReference type="Pfam" id="PF08740"/>
    </source>
</evidence>
<dbReference type="EMBL" id="CABFNQ020000697">
    <property type="protein sequence ID" value="CAH0024525.1"/>
    <property type="molecule type" value="Genomic_DNA"/>
</dbReference>
<dbReference type="InterPro" id="IPR003959">
    <property type="entry name" value="ATPase_AAA_core"/>
</dbReference>
<dbReference type="InterPro" id="IPR050747">
    <property type="entry name" value="Mitochondrial_chaperone_BCS1"/>
</dbReference>
<accession>A0A9N9VLH6</accession>
<evidence type="ECO:0000313" key="5">
    <source>
        <dbReference type="EMBL" id="CAH0024525.1"/>
    </source>
</evidence>
<dbReference type="GO" id="GO:0016887">
    <property type="term" value="F:ATP hydrolysis activity"/>
    <property type="evidence" value="ECO:0007669"/>
    <property type="project" value="InterPro"/>
</dbReference>
<name>A0A9N9VLH6_9HYPO</name>
<dbReference type="Proteomes" id="UP000696573">
    <property type="component" value="Unassembled WGS sequence"/>
</dbReference>
<sequence>MTLPNNEDTPYPEAKSQQTALMDLFLPDFNIVSSTASQTRGGNLIGYTRIICIFALAALLKPYIFQLSDWFLTFFQWTIHTRRYEETYNMIRGWIISRELDHAAQSALVTVGASPICVDYSYNKKPLECIPWGRDIYFYYGNNLLPYRTKQVDLDFHNEQQVSITCISLFSSILRRFMSECRREDLDTSNNKIIIHRHLDNSWVVNAAVNIWPLSTIVLHPSLKKAFIKNLTNILDPETKHWYSDHRTPCKRGYLLHGPSGTGQTSLIFSIASEIDINIHTFMVPNIDDQKQRDLFVGLPKKCLTPSEEIDRPRPMGPRDSNPNESDSERDTELHQRGATVSGVLSTLDAISSRVNWILIVTANHPLILNEDLIRLSRVDMKVESKLSNRFISKAIYIYTFREQEATPTYMENQATAFAAKVPEGKSVQ</sequence>
<dbReference type="Gene3D" id="3.40.50.300">
    <property type="entry name" value="P-loop containing nucleotide triphosphate hydrolases"/>
    <property type="match status" value="1"/>
</dbReference>
<evidence type="ECO:0008006" key="7">
    <source>
        <dbReference type="Google" id="ProtNLM"/>
    </source>
</evidence>
<dbReference type="SUPFAM" id="SSF52540">
    <property type="entry name" value="P-loop containing nucleoside triphosphate hydrolases"/>
    <property type="match status" value="1"/>
</dbReference>
<protein>
    <recommendedName>
        <fullName evidence="7">P-loop containing nucleoside triphosphate hydrolase protein</fullName>
    </recommendedName>
</protein>
<evidence type="ECO:0000256" key="1">
    <source>
        <dbReference type="ARBA" id="ARBA00004325"/>
    </source>
</evidence>
<feature type="domain" description="BCS1 N-terminal" evidence="4">
    <location>
        <begin position="54"/>
        <end position="217"/>
    </location>
</feature>
<reference evidence="5" key="1">
    <citation type="submission" date="2021-10" db="EMBL/GenBank/DDBJ databases">
        <authorList>
            <person name="Piombo E."/>
        </authorList>
    </citation>
    <scope>NUCLEOTIDE SEQUENCE</scope>
</reference>
<dbReference type="Pfam" id="PF08740">
    <property type="entry name" value="BCS1_N"/>
    <property type="match status" value="1"/>
</dbReference>
<dbReference type="InterPro" id="IPR014851">
    <property type="entry name" value="BCS1_N"/>
</dbReference>
<organism evidence="5 6">
    <name type="scientific">Clonostachys rhizophaga</name>
    <dbReference type="NCBI Taxonomy" id="160324"/>
    <lineage>
        <taxon>Eukaryota</taxon>
        <taxon>Fungi</taxon>
        <taxon>Dikarya</taxon>
        <taxon>Ascomycota</taxon>
        <taxon>Pezizomycotina</taxon>
        <taxon>Sordariomycetes</taxon>
        <taxon>Hypocreomycetidae</taxon>
        <taxon>Hypocreales</taxon>
        <taxon>Bionectriaceae</taxon>
        <taxon>Clonostachys</taxon>
    </lineage>
</organism>
<dbReference type="PANTHER" id="PTHR23070">
    <property type="entry name" value="BCS1 AAA-TYPE ATPASE"/>
    <property type="match status" value="1"/>
</dbReference>
<comment type="caution">
    <text evidence="5">The sequence shown here is derived from an EMBL/GenBank/DDBJ whole genome shotgun (WGS) entry which is preliminary data.</text>
</comment>
<dbReference type="AlphaFoldDB" id="A0A9N9VLH6"/>
<dbReference type="OrthoDB" id="10251412at2759"/>
<feature type="region of interest" description="Disordered" evidence="2">
    <location>
        <begin position="306"/>
        <end position="338"/>
    </location>
</feature>
<evidence type="ECO:0000259" key="3">
    <source>
        <dbReference type="Pfam" id="PF00004"/>
    </source>
</evidence>
<feature type="domain" description="ATPase AAA-type core" evidence="3">
    <location>
        <begin position="254"/>
        <end position="385"/>
    </location>
</feature>
<dbReference type="GO" id="GO:0005524">
    <property type="term" value="F:ATP binding"/>
    <property type="evidence" value="ECO:0007669"/>
    <property type="project" value="InterPro"/>
</dbReference>